<protein>
    <submittedName>
        <fullName evidence="1">Uncharacterized protein</fullName>
    </submittedName>
</protein>
<reference evidence="1 2" key="1">
    <citation type="submission" date="2019-07" db="EMBL/GenBank/DDBJ databases">
        <title>Whole genome shotgun sequence of Aneurinibacillus danicus NBRC 102444.</title>
        <authorList>
            <person name="Hosoyama A."/>
            <person name="Uohara A."/>
            <person name="Ohji S."/>
            <person name="Ichikawa N."/>
        </authorList>
    </citation>
    <scope>NUCLEOTIDE SEQUENCE [LARGE SCALE GENOMIC DNA]</scope>
    <source>
        <strain evidence="1 2">NBRC 102444</strain>
    </source>
</reference>
<dbReference type="Proteomes" id="UP000321157">
    <property type="component" value="Unassembled WGS sequence"/>
</dbReference>
<gene>
    <name evidence="1" type="ORF">ADA01nite_07820</name>
</gene>
<evidence type="ECO:0000313" key="2">
    <source>
        <dbReference type="Proteomes" id="UP000321157"/>
    </source>
</evidence>
<comment type="caution">
    <text evidence="1">The sequence shown here is derived from an EMBL/GenBank/DDBJ whole genome shotgun (WGS) entry which is preliminary data.</text>
</comment>
<dbReference type="AlphaFoldDB" id="A0A511V804"/>
<evidence type="ECO:0000313" key="1">
    <source>
        <dbReference type="EMBL" id="GEN33322.1"/>
    </source>
</evidence>
<dbReference type="EMBL" id="BJXX01000036">
    <property type="protein sequence ID" value="GEN33322.1"/>
    <property type="molecule type" value="Genomic_DNA"/>
</dbReference>
<keyword evidence="2" id="KW-1185">Reference proteome</keyword>
<name>A0A511V804_9BACL</name>
<accession>A0A511V804</accession>
<organism evidence="1 2">
    <name type="scientific">Aneurinibacillus danicus</name>
    <dbReference type="NCBI Taxonomy" id="267746"/>
    <lineage>
        <taxon>Bacteria</taxon>
        <taxon>Bacillati</taxon>
        <taxon>Bacillota</taxon>
        <taxon>Bacilli</taxon>
        <taxon>Bacillales</taxon>
        <taxon>Paenibacillaceae</taxon>
        <taxon>Aneurinibacillus group</taxon>
        <taxon>Aneurinibacillus</taxon>
    </lineage>
</organism>
<proteinExistence type="predicted"/>
<sequence>MKPGNLLVPVQARCYFLQDDVLKDKDVKPMHRYPLSDMEEVFYIFYVLIMFLS</sequence>